<accession>A0A088CIR7</accession>
<feature type="domain" description="Large ribosomal subunit protein uL5 C-terminal" evidence="12">
    <location>
        <begin position="87"/>
        <end position="179"/>
    </location>
</feature>
<dbReference type="GO" id="GO:0005840">
    <property type="term" value="C:ribosome"/>
    <property type="evidence" value="ECO:0007669"/>
    <property type="project" value="UniProtKB-KW"/>
</dbReference>
<protein>
    <recommendedName>
        <fullName evidence="8 9">Large ribosomal subunit protein uL5c</fullName>
    </recommendedName>
</protein>
<comment type="subunit">
    <text evidence="4 9">Part of the 50S ribosomal subunit; contacts the 5S rRNA.</text>
</comment>
<keyword evidence="13" id="KW-0934">Plastid</keyword>
<dbReference type="InterPro" id="IPR020929">
    <property type="entry name" value="Ribosomal_uL5_CS"/>
</dbReference>
<reference evidence="13" key="1">
    <citation type="journal article" date="2014" name="BMC Genomics">
        <title>Six newly sequenced chloroplast genomes from prasinophyte green algae provide insights into the relationships among prasinophyte lineages and the diversity of streamlined genome architecture in picoplanktonic species.</title>
        <authorList>
            <person name="Lemieux C."/>
            <person name="Otis C."/>
            <person name="Turmel M."/>
        </authorList>
    </citation>
    <scope>NUCLEOTIDE SEQUENCE</scope>
</reference>
<evidence type="ECO:0000256" key="7">
    <source>
        <dbReference type="ARBA" id="ARBA00023274"/>
    </source>
</evidence>
<evidence type="ECO:0000256" key="9">
    <source>
        <dbReference type="HAMAP-Rule" id="MF_01333"/>
    </source>
</evidence>
<dbReference type="Pfam" id="PF00281">
    <property type="entry name" value="Ribosomal_L5"/>
    <property type="match status" value="1"/>
</dbReference>
<dbReference type="GO" id="GO:0009507">
    <property type="term" value="C:chloroplast"/>
    <property type="evidence" value="ECO:0007669"/>
    <property type="project" value="UniProtKB-SubCell"/>
</dbReference>
<evidence type="ECO:0000259" key="11">
    <source>
        <dbReference type="Pfam" id="PF00281"/>
    </source>
</evidence>
<dbReference type="Gene3D" id="3.30.1440.10">
    <property type="match status" value="1"/>
</dbReference>
<keyword evidence="6 9" id="KW-0689">Ribosomal protein</keyword>
<evidence type="ECO:0000256" key="4">
    <source>
        <dbReference type="ARBA" id="ARBA00011505"/>
    </source>
</evidence>
<dbReference type="AlphaFoldDB" id="A0A088CIR7"/>
<dbReference type="EMBL" id="KJ746602">
    <property type="protein sequence ID" value="AID67870.1"/>
    <property type="molecule type" value="Genomic_DNA"/>
</dbReference>
<dbReference type="NCBIfam" id="NF000585">
    <property type="entry name" value="PRK00010.1"/>
    <property type="match status" value="1"/>
</dbReference>
<dbReference type="InterPro" id="IPR002132">
    <property type="entry name" value="Ribosomal_uL5"/>
</dbReference>
<dbReference type="InterPro" id="IPR020930">
    <property type="entry name" value="Ribosomal_uL5_bac-type"/>
</dbReference>
<keyword evidence="9" id="KW-0699">rRNA-binding</keyword>
<evidence type="ECO:0000256" key="6">
    <source>
        <dbReference type="ARBA" id="ARBA00022980"/>
    </source>
</evidence>
<dbReference type="GO" id="GO:0006412">
    <property type="term" value="P:translation"/>
    <property type="evidence" value="ECO:0007669"/>
    <property type="project" value="UniProtKB-UniRule"/>
</dbReference>
<dbReference type="InterPro" id="IPR022803">
    <property type="entry name" value="Ribosomal_uL5_dom_sf"/>
</dbReference>
<dbReference type="Pfam" id="PF00673">
    <property type="entry name" value="Ribosomal_L5_C"/>
    <property type="match status" value="1"/>
</dbReference>
<comment type="similarity">
    <text evidence="3 9 10">Belongs to the universal ribosomal protein uL5 family.</text>
</comment>
<evidence type="ECO:0000256" key="1">
    <source>
        <dbReference type="ARBA" id="ARBA00003898"/>
    </source>
</evidence>
<dbReference type="GO" id="GO:1990904">
    <property type="term" value="C:ribonucleoprotein complex"/>
    <property type="evidence" value="ECO:0007669"/>
    <property type="project" value="UniProtKB-KW"/>
</dbReference>
<dbReference type="FunFam" id="3.30.1440.10:FF:000001">
    <property type="entry name" value="50S ribosomal protein L5"/>
    <property type="match status" value="1"/>
</dbReference>
<evidence type="ECO:0000256" key="3">
    <source>
        <dbReference type="ARBA" id="ARBA00008553"/>
    </source>
</evidence>
<feature type="domain" description="Large ribosomal subunit protein uL5 N-terminal" evidence="11">
    <location>
        <begin position="26"/>
        <end position="82"/>
    </location>
</feature>
<sequence>MSQQSYKTLYGKTVYADIAKRLGVTNPHQVPRIKKVVINRGLGANGQVASMLKASREELAIIAGQAPIVTKSKKSIAGFKIREDMAVGCTVTLRGERMYAFLDRLINLALPRIRDFRGISPSGFDGNGNYTLGLVDQLLFPEVDFDSIPSLQGMNISIVTTATNDQETKLLLETFGVPFASN</sequence>
<dbReference type="PROSITE" id="PS00358">
    <property type="entry name" value="RIBOSOMAL_L5"/>
    <property type="match status" value="1"/>
</dbReference>
<evidence type="ECO:0000256" key="2">
    <source>
        <dbReference type="ARBA" id="ARBA00004229"/>
    </source>
</evidence>
<evidence type="ECO:0000256" key="10">
    <source>
        <dbReference type="RuleBase" id="RU003930"/>
    </source>
</evidence>
<dbReference type="GO" id="GO:0003735">
    <property type="term" value="F:structural constituent of ribosome"/>
    <property type="evidence" value="ECO:0007669"/>
    <property type="project" value="InterPro"/>
</dbReference>
<dbReference type="PANTHER" id="PTHR11994">
    <property type="entry name" value="60S RIBOSOMAL PROTEIN L11-RELATED"/>
    <property type="match status" value="1"/>
</dbReference>
<evidence type="ECO:0000256" key="5">
    <source>
        <dbReference type="ARBA" id="ARBA00022528"/>
    </source>
</evidence>
<dbReference type="GO" id="GO:0019843">
    <property type="term" value="F:rRNA binding"/>
    <property type="evidence" value="ECO:0007669"/>
    <property type="project" value="UniProtKB-UniRule"/>
</dbReference>
<keyword evidence="5 13" id="KW-0150">Chloroplast</keyword>
<geneLocation type="chloroplast" evidence="13"/>
<evidence type="ECO:0000313" key="13">
    <source>
        <dbReference type="EMBL" id="AID67870.1"/>
    </source>
</evidence>
<dbReference type="InterPro" id="IPR031310">
    <property type="entry name" value="Ribosomal_uL5_N"/>
</dbReference>
<dbReference type="PIRSF" id="PIRSF002161">
    <property type="entry name" value="Ribosomal_L5"/>
    <property type="match status" value="1"/>
</dbReference>
<name>A0A088CIR7_9CHLO</name>
<keyword evidence="9" id="KW-0694">RNA-binding</keyword>
<proteinExistence type="inferred from homology"/>
<evidence type="ECO:0000256" key="8">
    <source>
        <dbReference type="ARBA" id="ARBA00035210"/>
    </source>
</evidence>
<comment type="subcellular location">
    <subcellularLocation>
        <location evidence="2 9">Plastid</location>
        <location evidence="2 9">Chloroplast</location>
    </subcellularLocation>
</comment>
<organism evidence="13">
    <name type="scientific">prasinophyte sp. MBIC10622</name>
    <dbReference type="NCBI Taxonomy" id="156113"/>
    <lineage>
        <taxon>Eukaryota</taxon>
        <taxon>Viridiplantae</taxon>
        <taxon>Chlorophyta</taxon>
    </lineage>
</organism>
<dbReference type="InterPro" id="IPR031309">
    <property type="entry name" value="Ribosomal_uL5_C"/>
</dbReference>
<keyword evidence="7 9" id="KW-0687">Ribonucleoprotein</keyword>
<evidence type="ECO:0000259" key="12">
    <source>
        <dbReference type="Pfam" id="PF00673"/>
    </source>
</evidence>
<dbReference type="SUPFAM" id="SSF55282">
    <property type="entry name" value="RL5-like"/>
    <property type="match status" value="1"/>
</dbReference>
<dbReference type="HAMAP" id="MF_01333_B">
    <property type="entry name" value="Ribosomal_uL5_B"/>
    <property type="match status" value="1"/>
</dbReference>
<gene>
    <name evidence="9 13" type="primary">rpl5</name>
</gene>
<comment type="function">
    <text evidence="1 9">Binds 5S rRNA, forms part of the central protuberance of the 50S subunit.</text>
</comment>